<keyword evidence="1" id="KW-0472">Membrane</keyword>
<dbReference type="OrthoDB" id="893761at2"/>
<dbReference type="RefSeq" id="WP_089790811.1">
    <property type="nucleotide sequence ID" value="NZ_FOIU01000001.1"/>
</dbReference>
<dbReference type="Proteomes" id="UP000199469">
    <property type="component" value="Unassembled WGS sequence"/>
</dbReference>
<sequence length="134" mass="14573">MLRRILAVIAGIIVGSIGIWLIERVGHSLYPLPAGLKPTDMEGFKTYVENLPFMGKFIVILGYALGALLSGFVATKVANNNKPTAAIICGIIFMFFTIYNMVVLPTPAWFWVLGIAVWGLVLAGYKLALNTNKA</sequence>
<reference evidence="3" key="1">
    <citation type="submission" date="2016-10" db="EMBL/GenBank/DDBJ databases">
        <authorList>
            <person name="Varghese N."/>
            <person name="Submissions S."/>
        </authorList>
    </citation>
    <scope>NUCLEOTIDE SEQUENCE [LARGE SCALE GENOMIC DNA]</scope>
    <source>
        <strain evidence="3">DSM 17724</strain>
    </source>
</reference>
<keyword evidence="3" id="KW-1185">Reference proteome</keyword>
<evidence type="ECO:0000313" key="3">
    <source>
        <dbReference type="Proteomes" id="UP000199469"/>
    </source>
</evidence>
<name>A0A1I0P091_9FLAO</name>
<organism evidence="2 3">
    <name type="scientific">Chryseobacterium wanjuense</name>
    <dbReference type="NCBI Taxonomy" id="356305"/>
    <lineage>
        <taxon>Bacteria</taxon>
        <taxon>Pseudomonadati</taxon>
        <taxon>Bacteroidota</taxon>
        <taxon>Flavobacteriia</taxon>
        <taxon>Flavobacteriales</taxon>
        <taxon>Weeksellaceae</taxon>
        <taxon>Chryseobacterium group</taxon>
        <taxon>Chryseobacterium</taxon>
    </lineage>
</organism>
<evidence type="ECO:0000256" key="1">
    <source>
        <dbReference type="SAM" id="Phobius"/>
    </source>
</evidence>
<gene>
    <name evidence="2" type="ORF">SAMN05421841_0880</name>
</gene>
<keyword evidence="1" id="KW-1133">Transmembrane helix</keyword>
<protein>
    <submittedName>
        <fullName evidence="2">Uncharacterized protein</fullName>
    </submittedName>
</protein>
<feature type="transmembrane region" description="Helical" evidence="1">
    <location>
        <begin position="53"/>
        <end position="73"/>
    </location>
</feature>
<dbReference type="AlphaFoldDB" id="A0A1I0P091"/>
<dbReference type="EMBL" id="FOIU01000001">
    <property type="protein sequence ID" value="SEW06869.1"/>
    <property type="molecule type" value="Genomic_DNA"/>
</dbReference>
<feature type="transmembrane region" description="Helical" evidence="1">
    <location>
        <begin position="108"/>
        <end position="128"/>
    </location>
</feature>
<feature type="transmembrane region" description="Helical" evidence="1">
    <location>
        <begin position="85"/>
        <end position="102"/>
    </location>
</feature>
<evidence type="ECO:0000313" key="2">
    <source>
        <dbReference type="EMBL" id="SEW06869.1"/>
    </source>
</evidence>
<accession>A0A1I0P091</accession>
<proteinExistence type="predicted"/>
<feature type="transmembrane region" description="Helical" evidence="1">
    <location>
        <begin position="5"/>
        <end position="22"/>
    </location>
</feature>
<dbReference type="STRING" id="356305.SAMN05421841_0880"/>
<keyword evidence="1" id="KW-0812">Transmembrane</keyword>